<dbReference type="InterPro" id="IPR008354">
    <property type="entry name" value="Glc-Fru_OxRdtase_bac"/>
</dbReference>
<dbReference type="SUPFAM" id="SSF55347">
    <property type="entry name" value="Glyceraldehyde-3-phosphate dehydrogenase-like, C-terminal domain"/>
    <property type="match status" value="1"/>
</dbReference>
<dbReference type="EMBL" id="RSCK01000042">
    <property type="protein sequence ID" value="RUT10474.1"/>
    <property type="molecule type" value="Genomic_DNA"/>
</dbReference>
<evidence type="ECO:0000313" key="5">
    <source>
        <dbReference type="EMBL" id="RUT10474.1"/>
    </source>
</evidence>
<dbReference type="Proteomes" id="UP000282574">
    <property type="component" value="Unassembled WGS sequence"/>
</dbReference>
<dbReference type="GO" id="GO:0016491">
    <property type="term" value="F:oxidoreductase activity"/>
    <property type="evidence" value="ECO:0007669"/>
    <property type="project" value="UniProtKB-KW"/>
</dbReference>
<comment type="caution">
    <text evidence="5">The sequence shown here is derived from an EMBL/GenBank/DDBJ whole genome shotgun (WGS) entry which is preliminary data.</text>
</comment>
<dbReference type="PANTHER" id="PTHR22604:SF105">
    <property type="entry name" value="TRANS-1,2-DIHYDROBENZENE-1,2-DIOL DEHYDROGENASE"/>
    <property type="match status" value="1"/>
</dbReference>
<dbReference type="RefSeq" id="WP_106170780.1">
    <property type="nucleotide sequence ID" value="NZ_JAVKZF010000002.1"/>
</dbReference>
<dbReference type="Gene3D" id="3.30.360.10">
    <property type="entry name" value="Dihydrodipicolinate Reductase, domain 2"/>
    <property type="match status" value="1"/>
</dbReference>
<dbReference type="InterPro" id="IPR000683">
    <property type="entry name" value="Gfo/Idh/MocA-like_OxRdtase_N"/>
</dbReference>
<evidence type="ECO:0000259" key="4">
    <source>
        <dbReference type="Pfam" id="PF22725"/>
    </source>
</evidence>
<proteinExistence type="inferred from homology"/>
<dbReference type="Gene3D" id="3.40.50.720">
    <property type="entry name" value="NAD(P)-binding Rossmann-like Domain"/>
    <property type="match status" value="1"/>
</dbReference>
<dbReference type="Pfam" id="PF22725">
    <property type="entry name" value="GFO_IDH_MocA_C3"/>
    <property type="match status" value="1"/>
</dbReference>
<dbReference type="AlphaFoldDB" id="A0AB37UGX6"/>
<dbReference type="GO" id="GO:0000166">
    <property type="term" value="F:nucleotide binding"/>
    <property type="evidence" value="ECO:0007669"/>
    <property type="project" value="InterPro"/>
</dbReference>
<dbReference type="InterPro" id="IPR036291">
    <property type="entry name" value="NAD(P)-bd_dom_sf"/>
</dbReference>
<evidence type="ECO:0000313" key="6">
    <source>
        <dbReference type="Proteomes" id="UP000282574"/>
    </source>
</evidence>
<evidence type="ECO:0000256" key="2">
    <source>
        <dbReference type="ARBA" id="ARBA00023002"/>
    </source>
</evidence>
<keyword evidence="6" id="KW-1185">Reference proteome</keyword>
<dbReference type="InterPro" id="IPR055170">
    <property type="entry name" value="GFO_IDH_MocA-like_dom"/>
</dbReference>
<dbReference type="Pfam" id="PF01408">
    <property type="entry name" value="GFO_IDH_MocA"/>
    <property type="match status" value="1"/>
</dbReference>
<reference evidence="5 6" key="1">
    <citation type="journal article" date="2019" name="Genome Biol. Evol.">
        <title>Day and night: Metabolic profiles and evolutionary relationships of six axenic non-marine cyanobacteria.</title>
        <authorList>
            <person name="Will S.E."/>
            <person name="Henke P."/>
            <person name="Boedeker C."/>
            <person name="Huang S."/>
            <person name="Brinkmann H."/>
            <person name="Rohde M."/>
            <person name="Jarek M."/>
            <person name="Friedl T."/>
            <person name="Seufert S."/>
            <person name="Schumacher M."/>
            <person name="Overmann J."/>
            <person name="Neumann-Schaal M."/>
            <person name="Petersen J."/>
        </authorList>
    </citation>
    <scope>NUCLEOTIDE SEQUENCE [LARGE SCALE GENOMIC DNA]</scope>
    <source>
        <strain evidence="5 6">SAG 39.79</strain>
    </source>
</reference>
<dbReference type="PRINTS" id="PR01775">
    <property type="entry name" value="GLFROXRDTASE"/>
</dbReference>
<keyword evidence="2" id="KW-0560">Oxidoreductase</keyword>
<accession>A0AB37UGX6</accession>
<name>A0AB37UGX6_9CYAN</name>
<dbReference type="SUPFAM" id="SSF51735">
    <property type="entry name" value="NAD(P)-binding Rossmann-fold domains"/>
    <property type="match status" value="1"/>
</dbReference>
<organism evidence="5 6">
    <name type="scientific">Chroococcidiopsis cubana SAG 39.79</name>
    <dbReference type="NCBI Taxonomy" id="388085"/>
    <lineage>
        <taxon>Bacteria</taxon>
        <taxon>Bacillati</taxon>
        <taxon>Cyanobacteriota</taxon>
        <taxon>Cyanophyceae</taxon>
        <taxon>Chroococcidiopsidales</taxon>
        <taxon>Chroococcidiopsidaceae</taxon>
        <taxon>Chroococcidiopsis</taxon>
    </lineage>
</organism>
<feature type="domain" description="Gfo/Idh/MocA-like oxidoreductase N-terminal" evidence="3">
    <location>
        <begin position="10"/>
        <end position="132"/>
    </location>
</feature>
<feature type="domain" description="GFO/IDH/MocA-like oxidoreductase" evidence="4">
    <location>
        <begin position="142"/>
        <end position="258"/>
    </location>
</feature>
<sequence length="372" mass="41161">MTASNEQRKIRYAVVGLGWISQVAVLPAFANAENAELVALVSDNPTKREDLGKKYKVQKTYSYAEYDRCLESGEVDAVYIGLPNHLHREYTVRAAQAGVHVLCEKPMAVTEQDCEAMIAACQDRNVKLMIAYRLHFEPANMQAVEIVKSGQIGEPRFFSSVFAQQVEEANVRVKKALGGGVLDDMGIYCINAARYIFQDEPVEVFAVAASKPESRFQEVAEMYSVTLRFPEDRIATFTCSFGAAPVGSYQIVGTKGDLRLDPGYDFQGALTHYLTIDGKTQERTFPPTDQFAAELIYFADCILQNKDPEPSGIEGLNDIRIIRALDRAIETGSPVKLGKLEKQQHPSAAQIIERPPIHQPELIHAADPSGNS</sequence>
<dbReference type="InterPro" id="IPR050984">
    <property type="entry name" value="Gfo/Idh/MocA_domain"/>
</dbReference>
<evidence type="ECO:0000256" key="1">
    <source>
        <dbReference type="ARBA" id="ARBA00010928"/>
    </source>
</evidence>
<dbReference type="PANTHER" id="PTHR22604">
    <property type="entry name" value="OXIDOREDUCTASES"/>
    <property type="match status" value="1"/>
</dbReference>
<protein>
    <submittedName>
        <fullName evidence="5">Glucose-fructose oxidoreductase</fullName>
    </submittedName>
</protein>
<gene>
    <name evidence="5" type="ORF">DSM107010_42630</name>
</gene>
<evidence type="ECO:0000259" key="3">
    <source>
        <dbReference type="Pfam" id="PF01408"/>
    </source>
</evidence>
<comment type="similarity">
    <text evidence="1">Belongs to the Gfo/Idh/MocA family.</text>
</comment>